<organism evidence="1 2">
    <name type="scientific">Flavobacterium dankookense</name>
    <dbReference type="NCBI Taxonomy" id="706186"/>
    <lineage>
        <taxon>Bacteria</taxon>
        <taxon>Pseudomonadati</taxon>
        <taxon>Bacteroidota</taxon>
        <taxon>Flavobacteriia</taxon>
        <taxon>Flavobacteriales</taxon>
        <taxon>Flavobacteriaceae</taxon>
        <taxon>Flavobacterium</taxon>
    </lineage>
</organism>
<proteinExistence type="predicted"/>
<evidence type="ECO:0000313" key="2">
    <source>
        <dbReference type="Proteomes" id="UP000295260"/>
    </source>
</evidence>
<dbReference type="RefSeq" id="WP_133532134.1">
    <property type="nucleotide sequence ID" value="NZ_SNXR01000011.1"/>
</dbReference>
<dbReference type="OrthoDB" id="1356743at2"/>
<dbReference type="Proteomes" id="UP000295260">
    <property type="component" value="Unassembled WGS sequence"/>
</dbReference>
<accession>A0A4V3CSL9</accession>
<protein>
    <submittedName>
        <fullName evidence="1">Uncharacterized protein</fullName>
    </submittedName>
</protein>
<evidence type="ECO:0000313" key="1">
    <source>
        <dbReference type="EMBL" id="TDP61192.1"/>
    </source>
</evidence>
<reference evidence="1 2" key="1">
    <citation type="submission" date="2019-03" db="EMBL/GenBank/DDBJ databases">
        <title>Genomic Encyclopedia of Archaeal and Bacterial Type Strains, Phase II (KMG-II): from individual species to whole genera.</title>
        <authorList>
            <person name="Goeker M."/>
        </authorList>
    </citation>
    <scope>NUCLEOTIDE SEQUENCE [LARGE SCALE GENOMIC DNA]</scope>
    <source>
        <strain evidence="1 2">DSM 25687</strain>
    </source>
</reference>
<sequence length="324" mass="39384">MKLYLKEFEDELDDFLTIRIAYNSKYNKYLFDNKWTIDVNETYFENKVEKIKKLLFEHLKNGLENKSFLRETKDKIRTSYNLLYDCDFTDISFLEQLDVLIRKNSNSLYNPTKEIYDYNYFVKKLYEESYKSDTFFDQNDEIINYHNFLRDIFFYSTKKQPTENEFEEQKLIYSLLIYKEYLMVLLSYIETLYFNCDRIDFSQKNAESSIIIPSKKCQVNLSKVDTAQLFRFLFKEGFITINDEDTNDESQIKKFIEENFTYQNQRTKKHEPIKNINKEFSELNWEHKELQIKFIDNLISKLAAQKEYIFHHYSDLTSKGNSLK</sequence>
<comment type="caution">
    <text evidence="1">The sequence shown here is derived from an EMBL/GenBank/DDBJ whole genome shotgun (WGS) entry which is preliminary data.</text>
</comment>
<dbReference type="EMBL" id="SNXR01000011">
    <property type="protein sequence ID" value="TDP61192.1"/>
    <property type="molecule type" value="Genomic_DNA"/>
</dbReference>
<dbReference type="AlphaFoldDB" id="A0A4V3CSL9"/>
<gene>
    <name evidence="1" type="ORF">BC748_0806</name>
</gene>
<keyword evidence="2" id="KW-1185">Reference proteome</keyword>
<name>A0A4V3CSL9_9FLAO</name>